<feature type="transmembrane region" description="Helical" evidence="1">
    <location>
        <begin position="61"/>
        <end position="84"/>
    </location>
</feature>
<accession>A0A9W8UWC5</accession>
<dbReference type="EMBL" id="JAOQAV010000060">
    <property type="protein sequence ID" value="KAJ4179240.1"/>
    <property type="molecule type" value="Genomic_DNA"/>
</dbReference>
<protein>
    <submittedName>
        <fullName evidence="2">Uncharacterized protein</fullName>
    </submittedName>
</protein>
<comment type="caution">
    <text evidence="2">The sequence shown here is derived from an EMBL/GenBank/DDBJ whole genome shotgun (WGS) entry which is preliminary data.</text>
</comment>
<sequence>LIIRIQRVGLLSLTSLLASGIALILFAQNIYTARRGNSDEAPNDYRQAIFRVGSQLSVQSWLAVLGVIFGTLSYGLGTSVVHVFDYWCSWRARRVAGPGLNYARYLNSQPQAPVLTGLRHGFPVFVVCRYLIATLGIAASIGYKFVVIEVAYMASEEVETNQVRLQLPPVRGLLENGSTSPWVGDTPLSGTNRAFFHTQSAWTDEGYEIGDSLEPPFDISMVGWANCSGAFHVLDEGFVLTREIVMVANLTEDANEHFVTSEQEGWSRTEGSSGWIKGSRSRAIIEYRIVEPGQVQIQWEKMGSWINDSSGTERQRVVRRLTYDMRYVVAEVHRFVSGGSCSHLTDEHGRSNPTILSTSSMRIRTKNPDGSVPLNYKLLDTILSSDEVGPREGVSAFVHGVMAGWGAQLAELDVSDIRLGHAPPDTEPFGPENTNDSWRSLLTQSTIDYPFFDGTRYAKRRGSYYEVVDYFTVLGSIVIVIAVARVAIGPPVLTSWIGQHVHLASVEGVIRPENTEGLASGYQVALSELGALRLTVSNHETEVCSANEGQ</sequence>
<reference evidence="2" key="1">
    <citation type="submission" date="2022-09" db="EMBL/GenBank/DDBJ databases">
        <title>Fusarium specimens isolated from Avocado Roots.</title>
        <authorList>
            <person name="Stajich J."/>
            <person name="Roper C."/>
            <person name="Heimlech-Rivalta G."/>
        </authorList>
    </citation>
    <scope>NUCLEOTIDE SEQUENCE</scope>
    <source>
        <strain evidence="2">A02</strain>
    </source>
</reference>
<feature type="non-terminal residue" evidence="2">
    <location>
        <position position="1"/>
    </location>
</feature>
<organism evidence="2 3">
    <name type="scientific">Fusarium falciforme</name>
    <dbReference type="NCBI Taxonomy" id="195108"/>
    <lineage>
        <taxon>Eukaryota</taxon>
        <taxon>Fungi</taxon>
        <taxon>Dikarya</taxon>
        <taxon>Ascomycota</taxon>
        <taxon>Pezizomycotina</taxon>
        <taxon>Sordariomycetes</taxon>
        <taxon>Hypocreomycetidae</taxon>
        <taxon>Hypocreales</taxon>
        <taxon>Nectriaceae</taxon>
        <taxon>Fusarium</taxon>
        <taxon>Fusarium solani species complex</taxon>
    </lineage>
</organism>
<evidence type="ECO:0000313" key="3">
    <source>
        <dbReference type="Proteomes" id="UP001152087"/>
    </source>
</evidence>
<proteinExistence type="predicted"/>
<feature type="transmembrane region" description="Helical" evidence="1">
    <location>
        <begin position="7"/>
        <end position="27"/>
    </location>
</feature>
<evidence type="ECO:0000313" key="2">
    <source>
        <dbReference type="EMBL" id="KAJ4179240.1"/>
    </source>
</evidence>
<dbReference type="Proteomes" id="UP001152087">
    <property type="component" value="Unassembled WGS sequence"/>
</dbReference>
<evidence type="ECO:0000256" key="1">
    <source>
        <dbReference type="SAM" id="Phobius"/>
    </source>
</evidence>
<keyword evidence="1" id="KW-0812">Transmembrane</keyword>
<keyword evidence="1" id="KW-0472">Membrane</keyword>
<keyword evidence="1" id="KW-1133">Transmembrane helix</keyword>
<keyword evidence="3" id="KW-1185">Reference proteome</keyword>
<name>A0A9W8UWC5_9HYPO</name>
<gene>
    <name evidence="2" type="ORF">NW755_012584</name>
</gene>
<dbReference type="AlphaFoldDB" id="A0A9W8UWC5"/>